<dbReference type="Proteomes" id="UP001341840">
    <property type="component" value="Unassembled WGS sequence"/>
</dbReference>
<dbReference type="EMBL" id="JASCZI010151734">
    <property type="protein sequence ID" value="MED6174242.1"/>
    <property type="molecule type" value="Genomic_DNA"/>
</dbReference>
<evidence type="ECO:0000313" key="3">
    <source>
        <dbReference type="Proteomes" id="UP001341840"/>
    </source>
</evidence>
<keyword evidence="3" id="KW-1185">Reference proteome</keyword>
<organism evidence="2 3">
    <name type="scientific">Stylosanthes scabra</name>
    <dbReference type="NCBI Taxonomy" id="79078"/>
    <lineage>
        <taxon>Eukaryota</taxon>
        <taxon>Viridiplantae</taxon>
        <taxon>Streptophyta</taxon>
        <taxon>Embryophyta</taxon>
        <taxon>Tracheophyta</taxon>
        <taxon>Spermatophyta</taxon>
        <taxon>Magnoliopsida</taxon>
        <taxon>eudicotyledons</taxon>
        <taxon>Gunneridae</taxon>
        <taxon>Pentapetalae</taxon>
        <taxon>rosids</taxon>
        <taxon>fabids</taxon>
        <taxon>Fabales</taxon>
        <taxon>Fabaceae</taxon>
        <taxon>Papilionoideae</taxon>
        <taxon>50 kb inversion clade</taxon>
        <taxon>dalbergioids sensu lato</taxon>
        <taxon>Dalbergieae</taxon>
        <taxon>Pterocarpus clade</taxon>
        <taxon>Stylosanthes</taxon>
    </lineage>
</organism>
<name>A0ABU6VLI0_9FABA</name>
<proteinExistence type="predicted"/>
<comment type="caution">
    <text evidence="2">The sequence shown here is derived from an EMBL/GenBank/DDBJ whole genome shotgun (WGS) entry which is preliminary data.</text>
</comment>
<feature type="region of interest" description="Disordered" evidence="1">
    <location>
        <begin position="56"/>
        <end position="122"/>
    </location>
</feature>
<protein>
    <submittedName>
        <fullName evidence="2">Uncharacterized protein</fullName>
    </submittedName>
</protein>
<accession>A0ABU6VLI0</accession>
<sequence length="122" mass="13909">MPSAVVHRPLCCPVSIHRRVPRPFHSSSRHSAHHRPSSLLLRRSFLRDRRHRRLSAFTLRPSRSSSPARHLRPSGDRGSNRENSNIRSDPIRSVHSPNNDSKAKSQNCGPIKSPHQQLTCHL</sequence>
<reference evidence="2 3" key="1">
    <citation type="journal article" date="2023" name="Plants (Basel)">
        <title>Bridging the Gap: Combining Genomics and Transcriptomics Approaches to Understand Stylosanthes scabra, an Orphan Legume from the Brazilian Caatinga.</title>
        <authorList>
            <person name="Ferreira-Neto J.R.C."/>
            <person name="da Silva M.D."/>
            <person name="Binneck E."/>
            <person name="de Melo N.F."/>
            <person name="da Silva R.H."/>
            <person name="de Melo A.L.T.M."/>
            <person name="Pandolfi V."/>
            <person name="Bustamante F.O."/>
            <person name="Brasileiro-Vidal A.C."/>
            <person name="Benko-Iseppon A.M."/>
        </authorList>
    </citation>
    <scope>NUCLEOTIDE SEQUENCE [LARGE SCALE GENOMIC DNA]</scope>
    <source>
        <tissue evidence="2">Leaves</tissue>
    </source>
</reference>
<evidence type="ECO:0000313" key="2">
    <source>
        <dbReference type="EMBL" id="MED6174242.1"/>
    </source>
</evidence>
<evidence type="ECO:0000256" key="1">
    <source>
        <dbReference type="SAM" id="MobiDB-lite"/>
    </source>
</evidence>
<feature type="compositionally biased region" description="Polar residues" evidence="1">
    <location>
        <begin position="95"/>
        <end position="122"/>
    </location>
</feature>
<gene>
    <name evidence="2" type="ORF">PIB30_067265</name>
</gene>